<keyword evidence="7" id="KW-0418">Kinase</keyword>
<feature type="transmembrane region" description="Helical" evidence="11">
    <location>
        <begin position="288"/>
        <end position="311"/>
    </location>
</feature>
<evidence type="ECO:0000256" key="9">
    <source>
        <dbReference type="ARBA" id="ARBA00022989"/>
    </source>
</evidence>
<evidence type="ECO:0000256" key="10">
    <source>
        <dbReference type="ARBA" id="ARBA00023012"/>
    </source>
</evidence>
<dbReference type="RefSeq" id="WP_045316975.1">
    <property type="nucleotide sequence ID" value="NZ_JYJG01000392.1"/>
</dbReference>
<evidence type="ECO:0000313" key="13">
    <source>
        <dbReference type="EMBL" id="KJK41899.1"/>
    </source>
</evidence>
<feature type="transmembrane region" description="Helical" evidence="11">
    <location>
        <begin position="25"/>
        <end position="45"/>
    </location>
</feature>
<comment type="caution">
    <text evidence="13">The sequence shown here is derived from an EMBL/GenBank/DDBJ whole genome shotgun (WGS) entry which is preliminary data.</text>
</comment>
<dbReference type="Pfam" id="PF00672">
    <property type="entry name" value="HAMP"/>
    <property type="match status" value="1"/>
</dbReference>
<dbReference type="GO" id="GO:0004673">
    <property type="term" value="F:protein histidine kinase activity"/>
    <property type="evidence" value="ECO:0007669"/>
    <property type="project" value="UniProtKB-EC"/>
</dbReference>
<evidence type="ECO:0000256" key="4">
    <source>
        <dbReference type="ARBA" id="ARBA00022679"/>
    </source>
</evidence>
<evidence type="ECO:0000259" key="12">
    <source>
        <dbReference type="PROSITE" id="PS50885"/>
    </source>
</evidence>
<proteinExistence type="predicted"/>
<name>A0A0F0GE86_LENAE</name>
<keyword evidence="10" id="KW-0902">Two-component regulatory system</keyword>
<feature type="transmembrane region" description="Helical" evidence="11">
    <location>
        <begin position="360"/>
        <end position="382"/>
    </location>
</feature>
<keyword evidence="8" id="KW-0067">ATP-binding</keyword>
<dbReference type="EMBL" id="JYJG01000392">
    <property type="protein sequence ID" value="KJK41899.1"/>
    <property type="molecule type" value="Genomic_DNA"/>
</dbReference>
<gene>
    <name evidence="13" type="ORF">UK23_39800</name>
</gene>
<dbReference type="InterPro" id="IPR003660">
    <property type="entry name" value="HAMP_dom"/>
</dbReference>
<dbReference type="PANTHER" id="PTHR44936:SF9">
    <property type="entry name" value="SENSOR PROTEIN CREC"/>
    <property type="match status" value="1"/>
</dbReference>
<reference evidence="13 14" key="1">
    <citation type="submission" date="2015-02" db="EMBL/GenBank/DDBJ databases">
        <authorList>
            <person name="Ju K.-S."/>
            <person name="Doroghazi J.R."/>
            <person name="Metcalf W."/>
        </authorList>
    </citation>
    <scope>NUCLEOTIDE SEQUENCE [LARGE SCALE GENOMIC DNA]</scope>
    <source>
        <strain evidence="13 14">NRRL B-16140</strain>
    </source>
</reference>
<organism evidence="13 14">
    <name type="scientific">Lentzea aerocolonigenes</name>
    <name type="common">Lechevalieria aerocolonigenes</name>
    <name type="synonym">Saccharothrix aerocolonigenes</name>
    <dbReference type="NCBI Taxonomy" id="68170"/>
    <lineage>
        <taxon>Bacteria</taxon>
        <taxon>Bacillati</taxon>
        <taxon>Actinomycetota</taxon>
        <taxon>Actinomycetes</taxon>
        <taxon>Pseudonocardiales</taxon>
        <taxon>Pseudonocardiaceae</taxon>
        <taxon>Lentzea</taxon>
    </lineage>
</organism>
<evidence type="ECO:0000256" key="2">
    <source>
        <dbReference type="ARBA" id="ARBA00012438"/>
    </source>
</evidence>
<dbReference type="Proteomes" id="UP000033393">
    <property type="component" value="Unassembled WGS sequence"/>
</dbReference>
<keyword evidence="11" id="KW-0472">Membrane</keyword>
<feature type="transmembrane region" description="Helical" evidence="11">
    <location>
        <begin position="617"/>
        <end position="643"/>
    </location>
</feature>
<dbReference type="OrthoDB" id="3647180at2"/>
<dbReference type="GO" id="GO:0000160">
    <property type="term" value="P:phosphorelay signal transduction system"/>
    <property type="evidence" value="ECO:0007669"/>
    <property type="project" value="UniProtKB-KW"/>
</dbReference>
<feature type="domain" description="HAMP" evidence="12">
    <location>
        <begin position="637"/>
        <end position="689"/>
    </location>
</feature>
<dbReference type="PROSITE" id="PS50885">
    <property type="entry name" value="HAMP"/>
    <property type="match status" value="1"/>
</dbReference>
<keyword evidence="4" id="KW-0808">Transferase</keyword>
<dbReference type="SUPFAM" id="SSF158472">
    <property type="entry name" value="HAMP domain-like"/>
    <property type="match status" value="1"/>
</dbReference>
<dbReference type="EC" id="2.7.13.3" evidence="2"/>
<evidence type="ECO:0000256" key="5">
    <source>
        <dbReference type="ARBA" id="ARBA00022692"/>
    </source>
</evidence>
<dbReference type="PATRIC" id="fig|68170.10.peg.668"/>
<dbReference type="Gene3D" id="3.30.450.20">
    <property type="entry name" value="PAS domain"/>
    <property type="match status" value="1"/>
</dbReference>
<keyword evidence="9 11" id="KW-1133">Transmembrane helix</keyword>
<evidence type="ECO:0000256" key="7">
    <source>
        <dbReference type="ARBA" id="ARBA00022777"/>
    </source>
</evidence>
<keyword evidence="6" id="KW-0547">Nucleotide-binding</keyword>
<evidence type="ECO:0000256" key="6">
    <source>
        <dbReference type="ARBA" id="ARBA00022741"/>
    </source>
</evidence>
<evidence type="ECO:0000256" key="8">
    <source>
        <dbReference type="ARBA" id="ARBA00022840"/>
    </source>
</evidence>
<sequence>MSNTVDRTSLERECAEAGFPSGARVPLVVMVIVLALLTGFCAMRLSGQPDGSPVEVVARSHQWFATNLAHSVGASVNEAVADLTTAVKLYSGKGDRSDEQTIAFFAKNCPHARGVAVVDNSGGLRASAGEPVPIESVPLDDISSVPVRVMADRYGGVQAVTADALPGGNRVVVVSSDLTIPPVSVDSLRLPETVLLVTDAGEVVEPHGTETGTGHDDELVRQAADVAAKGETGHLVGKAGTGPPTADAQATVPIVAYAPLTRGRISLGMSLLLVGATPQAEASGAGTGLPVVIALLGVLLLAAVLLLAGLVGPVRRLREDALALASGQPGARMRRQWISETHRIAGAFQPGARQRRLPSAVVAVVLAMMVLLAWSGAVLGTIGRHDVQVPGQAVQVTQRLAATTATGLRRSLQQSLTDLRSFAALVSGTDVAGFQPALQELTSRRERYRSVYVVDPDGRTLAQAGRAPLRAEEPLPPGSGLHQQSVAHRVPLIYATAPMPGSNYVVVGELDVVKLSALVRLPGGVGRLVDAELRTVAATVGYQAYEPLAAEPLRVNVSKTLKGVPDPAVWEVDGRTSVVASAALYGSKDFNDLQWAVVVEQPVSQLPLPGNHIRRTAWLAALVSSVVGLVAFGWFLLVLLLPLRRLAASADRLAAGDTATVIYPQRPDEIGTVARCLELHRQSVERRRS</sequence>
<dbReference type="GO" id="GO:0005524">
    <property type="term" value="F:ATP binding"/>
    <property type="evidence" value="ECO:0007669"/>
    <property type="project" value="UniProtKB-KW"/>
</dbReference>
<dbReference type="InterPro" id="IPR050980">
    <property type="entry name" value="2C_sensor_his_kinase"/>
</dbReference>
<evidence type="ECO:0000256" key="3">
    <source>
        <dbReference type="ARBA" id="ARBA00022553"/>
    </source>
</evidence>
<dbReference type="SMART" id="SM00304">
    <property type="entry name" value="HAMP"/>
    <property type="match status" value="1"/>
</dbReference>
<dbReference type="AlphaFoldDB" id="A0A0F0GE86"/>
<evidence type="ECO:0000256" key="1">
    <source>
        <dbReference type="ARBA" id="ARBA00000085"/>
    </source>
</evidence>
<dbReference type="GO" id="GO:0016020">
    <property type="term" value="C:membrane"/>
    <property type="evidence" value="ECO:0007669"/>
    <property type="project" value="InterPro"/>
</dbReference>
<accession>A0A0F0GE86</accession>
<dbReference type="PANTHER" id="PTHR44936">
    <property type="entry name" value="SENSOR PROTEIN CREC"/>
    <property type="match status" value="1"/>
</dbReference>
<dbReference type="Gene3D" id="6.10.340.10">
    <property type="match status" value="1"/>
</dbReference>
<keyword evidence="14" id="KW-1185">Reference proteome</keyword>
<evidence type="ECO:0000313" key="14">
    <source>
        <dbReference type="Proteomes" id="UP000033393"/>
    </source>
</evidence>
<keyword evidence="5 11" id="KW-0812">Transmembrane</keyword>
<protein>
    <recommendedName>
        <fullName evidence="2">histidine kinase</fullName>
        <ecNumber evidence="2">2.7.13.3</ecNumber>
    </recommendedName>
</protein>
<evidence type="ECO:0000256" key="11">
    <source>
        <dbReference type="SAM" id="Phobius"/>
    </source>
</evidence>
<keyword evidence="3" id="KW-0597">Phosphoprotein</keyword>
<comment type="catalytic activity">
    <reaction evidence="1">
        <text>ATP + protein L-histidine = ADP + protein N-phospho-L-histidine.</text>
        <dbReference type="EC" id="2.7.13.3"/>
    </reaction>
</comment>